<feature type="compositionally biased region" description="Basic and acidic residues" evidence="1">
    <location>
        <begin position="80"/>
        <end position="102"/>
    </location>
</feature>
<feature type="compositionally biased region" description="Low complexity" evidence="1">
    <location>
        <begin position="56"/>
        <end position="65"/>
    </location>
</feature>
<feature type="compositionally biased region" description="Basic and acidic residues" evidence="1">
    <location>
        <begin position="35"/>
        <end position="55"/>
    </location>
</feature>
<sequence>MIFKLFGGPYLEYQIRSEGPEKKDLGSDDKEENEDNNKIDGKEENYSEKNEKDDNSNLSSSTNDLGGDNNNGVSNNAENMFKDDDCVEKHVVDLEHRDDKDSSSPYSGFVVGPSFS</sequence>
<feature type="compositionally biased region" description="Basic and acidic residues" evidence="1">
    <location>
        <begin position="18"/>
        <end position="28"/>
    </location>
</feature>
<proteinExistence type="predicted"/>
<organism evidence="2 3">
    <name type="scientific">Ricinus communis</name>
    <name type="common">Castor bean</name>
    <dbReference type="NCBI Taxonomy" id="3988"/>
    <lineage>
        <taxon>Eukaryota</taxon>
        <taxon>Viridiplantae</taxon>
        <taxon>Streptophyta</taxon>
        <taxon>Embryophyta</taxon>
        <taxon>Tracheophyta</taxon>
        <taxon>Spermatophyta</taxon>
        <taxon>Magnoliopsida</taxon>
        <taxon>eudicotyledons</taxon>
        <taxon>Gunneridae</taxon>
        <taxon>Pentapetalae</taxon>
        <taxon>rosids</taxon>
        <taxon>fabids</taxon>
        <taxon>Malpighiales</taxon>
        <taxon>Euphorbiaceae</taxon>
        <taxon>Acalyphoideae</taxon>
        <taxon>Acalypheae</taxon>
        <taxon>Ricinus</taxon>
    </lineage>
</organism>
<feature type="compositionally biased region" description="Polar residues" evidence="1">
    <location>
        <begin position="68"/>
        <end position="78"/>
    </location>
</feature>
<evidence type="ECO:0000313" key="2">
    <source>
        <dbReference type="EMBL" id="EEF34816.1"/>
    </source>
</evidence>
<evidence type="ECO:0000313" key="3">
    <source>
        <dbReference type="Proteomes" id="UP000008311"/>
    </source>
</evidence>
<evidence type="ECO:0000256" key="1">
    <source>
        <dbReference type="SAM" id="MobiDB-lite"/>
    </source>
</evidence>
<keyword evidence="3" id="KW-1185">Reference proteome</keyword>
<dbReference type="AlphaFoldDB" id="B9SNJ5"/>
<accession>B9SNJ5</accession>
<protein>
    <submittedName>
        <fullName evidence="2">Uncharacterized protein</fullName>
    </submittedName>
</protein>
<reference evidence="3" key="1">
    <citation type="journal article" date="2010" name="Nat. Biotechnol.">
        <title>Draft genome sequence of the oilseed species Ricinus communis.</title>
        <authorList>
            <person name="Chan A.P."/>
            <person name="Crabtree J."/>
            <person name="Zhao Q."/>
            <person name="Lorenzi H."/>
            <person name="Orvis J."/>
            <person name="Puiu D."/>
            <person name="Melake-Berhan A."/>
            <person name="Jones K.M."/>
            <person name="Redman J."/>
            <person name="Chen G."/>
            <person name="Cahoon E.B."/>
            <person name="Gedil M."/>
            <person name="Stanke M."/>
            <person name="Haas B.J."/>
            <person name="Wortman J.R."/>
            <person name="Fraser-Liggett C.M."/>
            <person name="Ravel J."/>
            <person name="Rabinowicz P.D."/>
        </authorList>
    </citation>
    <scope>NUCLEOTIDE SEQUENCE [LARGE SCALE GENOMIC DNA]</scope>
    <source>
        <strain evidence="3">cv. Hale</strain>
    </source>
</reference>
<feature type="region of interest" description="Disordered" evidence="1">
    <location>
        <begin position="13"/>
        <end position="116"/>
    </location>
</feature>
<dbReference type="EMBL" id="EQ974046">
    <property type="protein sequence ID" value="EEF34816.1"/>
    <property type="molecule type" value="Genomic_DNA"/>
</dbReference>
<gene>
    <name evidence="2" type="ORF">RCOM_0737650</name>
</gene>
<dbReference type="Proteomes" id="UP000008311">
    <property type="component" value="Unassembled WGS sequence"/>
</dbReference>
<dbReference type="InParanoid" id="B9SNJ5"/>
<name>B9SNJ5_RICCO</name>